<sequence length="681" mass="71408">MLAGLDAIAWADLSHAYGSAADTPGLLRQAGSGDSEAASEARSDLHGSIFHQGTVYPATVAAVPFLAELASVAANRRDEFVWTLGMLADDRHAYGDDFPQVRAAVADQVESLRALLDDVDPRVREAAAYATAQAGVAAEPLWRRWAMEDDTAARAALALALGEVDPVGAQTVLGDAALRDDPKVRVAAAVALLRAGLDWPAGTIPALVAAIDDGAALTWAWAHGGSWSEEIVVEPVTPVAVEVVQEMLRSRIPRTRSSGLWALGARCDARRSAPAVFVPLVAPALDDADPGVRRSAMDVLRQAGAAAGRFADVVADVAGRFPDTAGERGFTVEYRAVETLQRLGDPRWVEPVCAAGAGGHRFTPGAVRFTPEVSAAIRGRLAAHPADAEVLARMVGRWGANADALVPDLVAAMPHAGPAIAETLLMLGRDDDAAVPHWRTRATEKGDLEAALAVRRLTGDTTVVLDALRAILSGGSPAPRMSMPDIEELGAALAPLLPIAAVHLTGAAERVHPLRDKQVLAARVAAAVAGPEEVLPTVEAVLVAGDSPARHAADLVADLALRVPAEVAHLAPRLRDRLDDRWSRLSAARALARLGTPTVELAPVLSRGITDYGGQLALAIILELRAAETIPALEELLRGDDRSGVGSTADDIVWADELLKEHIEDAIARLSPRSGHQAPLP</sequence>
<dbReference type="EMBL" id="JACHNH010000001">
    <property type="protein sequence ID" value="MBB4764564.1"/>
    <property type="molecule type" value="Genomic_DNA"/>
</dbReference>
<dbReference type="Gene3D" id="1.25.10.10">
    <property type="entry name" value="Leucine-rich Repeat Variant"/>
    <property type="match status" value="2"/>
</dbReference>
<evidence type="ECO:0000313" key="1">
    <source>
        <dbReference type="EMBL" id="MBB4764564.1"/>
    </source>
</evidence>
<dbReference type="InterPro" id="IPR011989">
    <property type="entry name" value="ARM-like"/>
</dbReference>
<evidence type="ECO:0000313" key="2">
    <source>
        <dbReference type="Proteomes" id="UP000578112"/>
    </source>
</evidence>
<name>A0A7W7I147_9ACTN</name>
<dbReference type="RefSeq" id="WP_184995742.1">
    <property type="nucleotide sequence ID" value="NZ_BOMK01000003.1"/>
</dbReference>
<dbReference type="AlphaFoldDB" id="A0A7W7I147"/>
<dbReference type="Proteomes" id="UP000578112">
    <property type="component" value="Unassembled WGS sequence"/>
</dbReference>
<keyword evidence="2" id="KW-1185">Reference proteome</keyword>
<comment type="caution">
    <text evidence="1">The sequence shown here is derived from an EMBL/GenBank/DDBJ whole genome shotgun (WGS) entry which is preliminary data.</text>
</comment>
<protein>
    <submittedName>
        <fullName evidence="1">HEAT repeat protein</fullName>
    </submittedName>
</protein>
<reference evidence="1 2" key="1">
    <citation type="submission" date="2020-08" db="EMBL/GenBank/DDBJ databases">
        <title>Sequencing the genomes of 1000 actinobacteria strains.</title>
        <authorList>
            <person name="Klenk H.-P."/>
        </authorList>
    </citation>
    <scope>NUCLEOTIDE SEQUENCE [LARGE SCALE GENOMIC DNA]</scope>
    <source>
        <strain evidence="1 2">DSM 43149</strain>
    </source>
</reference>
<dbReference type="SUPFAM" id="SSF48371">
    <property type="entry name" value="ARM repeat"/>
    <property type="match status" value="2"/>
</dbReference>
<gene>
    <name evidence="1" type="ORF">BJ971_005120</name>
</gene>
<dbReference type="InterPro" id="IPR016024">
    <property type="entry name" value="ARM-type_fold"/>
</dbReference>
<accession>A0A7W7I147</accession>
<organism evidence="1 2">
    <name type="scientific">Actinoplanes digitatis</name>
    <dbReference type="NCBI Taxonomy" id="1868"/>
    <lineage>
        <taxon>Bacteria</taxon>
        <taxon>Bacillati</taxon>
        <taxon>Actinomycetota</taxon>
        <taxon>Actinomycetes</taxon>
        <taxon>Micromonosporales</taxon>
        <taxon>Micromonosporaceae</taxon>
        <taxon>Actinoplanes</taxon>
    </lineage>
</organism>
<proteinExistence type="predicted"/>